<dbReference type="OrthoDB" id="447103at2759"/>
<dbReference type="GeneID" id="20521955"/>
<dbReference type="VEuPathDB" id="MicrosporidiaDB:EROM_090160"/>
<evidence type="ECO:0008006" key="4">
    <source>
        <dbReference type="Google" id="ProtNLM"/>
    </source>
</evidence>
<dbReference type="PANTHER" id="PTHR12984">
    <property type="entry name" value="SCY1-RELATED S/T PROTEIN KINASE-LIKE"/>
    <property type="match status" value="1"/>
</dbReference>
<evidence type="ECO:0000313" key="3">
    <source>
        <dbReference type="Proteomes" id="UP000010094"/>
    </source>
</evidence>
<feature type="region of interest" description="Disordered" evidence="1">
    <location>
        <begin position="459"/>
        <end position="489"/>
    </location>
</feature>
<dbReference type="InterPro" id="IPR011009">
    <property type="entry name" value="Kinase-like_dom_sf"/>
</dbReference>
<proteinExistence type="predicted"/>
<feature type="compositionally biased region" description="Basic and acidic residues" evidence="1">
    <location>
        <begin position="469"/>
        <end position="482"/>
    </location>
</feature>
<accession>I7AP98</accession>
<evidence type="ECO:0000313" key="2">
    <source>
        <dbReference type="EMBL" id="AFN83634.1"/>
    </source>
</evidence>
<sequence length="489" mass="56898">MFLKKLLAMATKNETLVHTTSTYTMYDTTFENKNATKLVFTQTLEAYSFLKKIKHDTIIGIYKLNVEKKYLVTRRLFPFYSVFKKEAKEFNKYISLKIAQAIMFLHDQCNIVHRNVVADSLFFNEEGGIVLGGFEKSRKSNTFDEDGIMFSNLVSELVGTNTNLLDFVKNGGFCSDIFFDLEIAFFGYKSFTTEQKLDFVSKMRREKNEFVDIHKRRISWMVLGDISSDAPKDFKILAVDFILCFDVPDMEEFLPPLFSILDTGIRFYLLRNSEKYIGKVSSLDPVIKSLSLGIKCKDKQLREETIVFIKENIPMISQRQQSEILETMYGYVSDEQGIQSVLRFLHDVKPVFKKSDVVYRILCKYLIQSKSKVQVLCTMEIFYETFDNFKMTTELLPLLCGYLSNRHAQPAVFSLIEKILVHLKEHKTEIIDKEWRIGSIKNIFKPKSSLQQEVIYGEKGEAQPAKIQSESDKECKEHKDPNDEWDDPW</sequence>
<dbReference type="HOGENOM" id="CLU_557800_0_0_1"/>
<keyword evidence="3" id="KW-1185">Reference proteome</keyword>
<dbReference type="AlphaFoldDB" id="I7AP98"/>
<dbReference type="InterPro" id="IPR011989">
    <property type="entry name" value="ARM-like"/>
</dbReference>
<dbReference type="Proteomes" id="UP000010094">
    <property type="component" value="Chromosome IXa"/>
</dbReference>
<organism evidence="2 3">
    <name type="scientific">Encephalitozoon romaleae (strain SJ-2008)</name>
    <name type="common">Microsporidian parasite</name>
    <dbReference type="NCBI Taxonomy" id="1178016"/>
    <lineage>
        <taxon>Eukaryota</taxon>
        <taxon>Fungi</taxon>
        <taxon>Fungi incertae sedis</taxon>
        <taxon>Microsporidia</taxon>
        <taxon>Unikaryonidae</taxon>
        <taxon>Encephalitozoon</taxon>
    </lineage>
</organism>
<dbReference type="InterPro" id="IPR051177">
    <property type="entry name" value="CIK-Related_Protein"/>
</dbReference>
<dbReference type="Gene3D" id="1.25.10.10">
    <property type="entry name" value="Leucine-rich Repeat Variant"/>
    <property type="match status" value="1"/>
</dbReference>
<dbReference type="EMBL" id="CP003526">
    <property type="protein sequence ID" value="AFN83634.1"/>
    <property type="molecule type" value="Genomic_DNA"/>
</dbReference>
<dbReference type="Gene3D" id="1.10.510.10">
    <property type="entry name" value="Transferase(Phosphotransferase) domain 1"/>
    <property type="match status" value="1"/>
</dbReference>
<evidence type="ECO:0000256" key="1">
    <source>
        <dbReference type="SAM" id="MobiDB-lite"/>
    </source>
</evidence>
<name>I7AP98_ENCRO</name>
<dbReference type="KEGG" id="ero:EROM_090160"/>
<dbReference type="RefSeq" id="XP_009265131.1">
    <property type="nucleotide sequence ID" value="XM_009266856.1"/>
</dbReference>
<dbReference type="SUPFAM" id="SSF56112">
    <property type="entry name" value="Protein kinase-like (PK-like)"/>
    <property type="match status" value="1"/>
</dbReference>
<protein>
    <recommendedName>
        <fullName evidence="4">Protein kinase domain-containing protein</fullName>
    </recommendedName>
</protein>
<reference evidence="2" key="1">
    <citation type="journal article" date="2012" name="Proc. Natl. Acad. Sci. U.S.A.">
        <title>Gain and loss of multiple functionally related, horizontally transferred genes in the reduced genomes of two microsporidian parasites.</title>
        <authorList>
            <person name="Pombert J.-F."/>
            <person name="Selman M."/>
            <person name="Burki F."/>
            <person name="Bardell F.T."/>
            <person name="Farinelli L."/>
            <person name="Solter L.F."/>
            <person name="Whitman D.W."/>
            <person name="Weiss L.M."/>
            <person name="Corradi N."/>
            <person name="Keeling P.J."/>
        </authorList>
    </citation>
    <scope>NUCLEOTIDE SEQUENCE [LARGE SCALE GENOMIC DNA]</scope>
    <source>
        <strain evidence="2">SJ-2008</strain>
    </source>
</reference>
<gene>
    <name evidence="2" type="ordered locus">EROM_090160</name>
</gene>